<accession>A0A385EFJ4</accession>
<dbReference type="GeneID" id="55002003"/>
<protein>
    <submittedName>
        <fullName evidence="1">Uncharacterized protein</fullName>
    </submittedName>
</protein>
<organism evidence="1 2">
    <name type="scientific">Synechococcus phage S-T4</name>
    <dbReference type="NCBI Taxonomy" id="2268578"/>
    <lineage>
        <taxon>Viruses</taxon>
        <taxon>Duplodnaviria</taxon>
        <taxon>Heunggongvirae</taxon>
        <taxon>Uroviricota</taxon>
        <taxon>Caudoviricetes</taxon>
        <taxon>Pantevenvirales</taxon>
        <taxon>Kyanoviridae</taxon>
        <taxon>Tamkungvirus</taxon>
        <taxon>Tamkungvirus ST4</taxon>
    </lineage>
</organism>
<dbReference type="KEGG" id="vg:55001801"/>
<dbReference type="GeneID" id="55001801"/>
<reference evidence="1" key="2">
    <citation type="submission" date="2018-05" db="EMBL/GenBank/DDBJ databases">
        <authorList>
            <person name="Lanie J.A."/>
            <person name="Ng W.-L."/>
            <person name="Kazmierczak K.M."/>
            <person name="Andrzejewski T.M."/>
            <person name="Davidsen T.M."/>
            <person name="Wayne K.J."/>
            <person name="Tettelin H."/>
            <person name="Glass J.I."/>
            <person name="Rusch D."/>
            <person name="Podicherti R."/>
            <person name="Tsui H.-C.T."/>
            <person name="Winkler M.E."/>
        </authorList>
    </citation>
    <scope>NUCLEOTIDE SEQUENCE [LARGE SCALE GENOMIC DNA]</scope>
</reference>
<name>A0A385EFJ4_9CAUD</name>
<evidence type="ECO:0000313" key="2">
    <source>
        <dbReference type="Proteomes" id="UP000257648"/>
    </source>
</evidence>
<sequence length="46" mass="5232">MMKSLLLPILVVYLTITSVNMVRNDKHEDTLKRVCATLPQPHPDCP</sequence>
<proteinExistence type="predicted"/>
<reference evidence="2" key="1">
    <citation type="submission" date="2018-05" db="EMBL/GenBank/DDBJ databases">
        <authorList>
            <person name="You S."/>
        </authorList>
    </citation>
    <scope>NUCLEOTIDE SEQUENCE [LARGE SCALE GENOMIC DNA]</scope>
</reference>
<dbReference type="EMBL" id="MH412654">
    <property type="protein sequence ID" value="AXQ70420.1"/>
    <property type="molecule type" value="Genomic_DNA"/>
</dbReference>
<dbReference type="RefSeq" id="YP_009810779.1">
    <property type="nucleotide sequence ID" value="NC_048049.1"/>
</dbReference>
<dbReference type="KEGG" id="vg:55002003"/>
<keyword evidence="2" id="KW-1185">Reference proteome</keyword>
<dbReference type="RefSeq" id="YP_009810981.1">
    <property type="nucleotide sequence ID" value="NC_048049.1"/>
</dbReference>
<evidence type="ECO:0000313" key="1">
    <source>
        <dbReference type="EMBL" id="AXQ70420.1"/>
    </source>
</evidence>
<dbReference type="Proteomes" id="UP000257648">
    <property type="component" value="Segment"/>
</dbReference>
<dbReference type="EMBL" id="MH412654">
    <property type="protein sequence ID" value="AXQ70622.1"/>
    <property type="molecule type" value="Genomic_DNA"/>
</dbReference>